<keyword evidence="6" id="KW-0406">Ion transport</keyword>
<dbReference type="InterPro" id="IPR050298">
    <property type="entry name" value="Gram-neg_bact_OMP"/>
</dbReference>
<keyword evidence="9" id="KW-0998">Cell outer membrane</keyword>
<dbReference type="InterPro" id="IPR023614">
    <property type="entry name" value="Porin_dom_sf"/>
</dbReference>
<dbReference type="RefSeq" id="WP_015432559.1">
    <property type="nucleotide sequence ID" value="NZ_JACI01000001.1"/>
</dbReference>
<evidence type="ECO:0000313" key="13">
    <source>
        <dbReference type="Proteomes" id="UP000078358"/>
    </source>
</evidence>
<dbReference type="Gene3D" id="2.40.160.10">
    <property type="entry name" value="Porin"/>
    <property type="match status" value="1"/>
</dbReference>
<dbReference type="SUPFAM" id="SSF56935">
    <property type="entry name" value="Porins"/>
    <property type="match status" value="1"/>
</dbReference>
<evidence type="ECO:0000256" key="9">
    <source>
        <dbReference type="ARBA" id="ARBA00023237"/>
    </source>
</evidence>
<dbReference type="PANTHER" id="PTHR34501:SF2">
    <property type="entry name" value="OUTER MEMBRANE PORIN F-RELATED"/>
    <property type="match status" value="1"/>
</dbReference>
<organism evidence="12 13">
    <name type="scientific">Bibersteinia trehalosi Y31</name>
    <dbReference type="NCBI Taxonomy" id="1261658"/>
    <lineage>
        <taxon>Bacteria</taxon>
        <taxon>Pseudomonadati</taxon>
        <taxon>Pseudomonadota</taxon>
        <taxon>Gammaproteobacteria</taxon>
        <taxon>Pasteurellales</taxon>
        <taxon>Pasteurellaceae</taxon>
        <taxon>Bibersteinia</taxon>
    </lineage>
</organism>
<dbReference type="PANTHER" id="PTHR34501">
    <property type="entry name" value="PROTEIN YDDL-RELATED"/>
    <property type="match status" value="1"/>
</dbReference>
<evidence type="ECO:0000256" key="2">
    <source>
        <dbReference type="ARBA" id="ARBA00022448"/>
    </source>
</evidence>
<feature type="signal peptide" evidence="10">
    <location>
        <begin position="1"/>
        <end position="19"/>
    </location>
</feature>
<dbReference type="AlphaFoldDB" id="A0A179CZS6"/>
<proteinExistence type="predicted"/>
<accession>A0A179CZS6</accession>
<dbReference type="GO" id="GO:0046930">
    <property type="term" value="C:pore complex"/>
    <property type="evidence" value="ECO:0007669"/>
    <property type="project" value="UniProtKB-KW"/>
</dbReference>
<evidence type="ECO:0000256" key="4">
    <source>
        <dbReference type="ARBA" id="ARBA00022692"/>
    </source>
</evidence>
<protein>
    <submittedName>
        <fullName evidence="12">Membrane protein</fullName>
    </submittedName>
</protein>
<dbReference type="PATRIC" id="fig|1261658.3.peg.119"/>
<dbReference type="Proteomes" id="UP000078358">
    <property type="component" value="Unassembled WGS sequence"/>
</dbReference>
<evidence type="ECO:0000259" key="11">
    <source>
        <dbReference type="Pfam" id="PF13609"/>
    </source>
</evidence>
<keyword evidence="7" id="KW-0626">Porin</keyword>
<evidence type="ECO:0000256" key="3">
    <source>
        <dbReference type="ARBA" id="ARBA00022452"/>
    </source>
</evidence>
<comment type="subcellular location">
    <subcellularLocation>
        <location evidence="1">Cell outer membrane</location>
        <topology evidence="1">Multi-pass membrane protein</topology>
    </subcellularLocation>
</comment>
<sequence>MKKTLVALAVTAFAASASAVTIYDNDGTSINFDGSLRFIMEEAGTTTKTANGVKSGQTRSNLRNAGTRIALRVKHDINEDLFAFARTELRFDGVNSSRDKFGDIYTKRAYVGLGSKQFGEVTFGRQLTIADDYGLTKDYEYGMIPKSKYIETAGNSVVRYDYKGIEGLQVGANYNFAQSENDKGGALKTPIKNAYGIGATYETEVAPAQTLFVKGGYGHTNYETHANYKHRKDGVIFSLGYKVENLTLVHEAGYKFEKEDELKTHGFYVSPGVIYQVTPAVSVYGNYIYERLKSKDHDVDVSKSKTHGFLAGADYKFHKQVVAFVEGSHKQTKSYTGSSTYTGKEIDKAIGVGMRVYW</sequence>
<evidence type="ECO:0000256" key="6">
    <source>
        <dbReference type="ARBA" id="ARBA00023065"/>
    </source>
</evidence>
<name>A0A179CZS6_BIBTR</name>
<comment type="caution">
    <text evidence="12">The sequence shown here is derived from an EMBL/GenBank/DDBJ whole genome shotgun (WGS) entry which is preliminary data.</text>
</comment>
<keyword evidence="4" id="KW-0812">Transmembrane</keyword>
<reference evidence="12 13" key="1">
    <citation type="submission" date="2014-01" db="EMBL/GenBank/DDBJ databases">
        <authorList>
            <person name="Zuccon D."/>
        </authorList>
    </citation>
    <scope>NUCLEOTIDE SEQUENCE [LARGE SCALE GENOMIC DNA]</scope>
    <source>
        <strain evidence="12 13">Y31</strain>
    </source>
</reference>
<keyword evidence="3" id="KW-1134">Transmembrane beta strand</keyword>
<dbReference type="InterPro" id="IPR033900">
    <property type="entry name" value="Gram_neg_porin_domain"/>
</dbReference>
<evidence type="ECO:0000256" key="1">
    <source>
        <dbReference type="ARBA" id="ARBA00004571"/>
    </source>
</evidence>
<keyword evidence="8" id="KW-0472">Membrane</keyword>
<dbReference type="CDD" id="cd00342">
    <property type="entry name" value="gram_neg_porins"/>
    <property type="match status" value="1"/>
</dbReference>
<evidence type="ECO:0000256" key="5">
    <source>
        <dbReference type="ARBA" id="ARBA00022729"/>
    </source>
</evidence>
<dbReference type="GO" id="GO:0006811">
    <property type="term" value="P:monoatomic ion transport"/>
    <property type="evidence" value="ECO:0007669"/>
    <property type="project" value="UniProtKB-KW"/>
</dbReference>
<dbReference type="GO" id="GO:0009279">
    <property type="term" value="C:cell outer membrane"/>
    <property type="evidence" value="ECO:0007669"/>
    <property type="project" value="UniProtKB-SubCell"/>
</dbReference>
<dbReference type="Pfam" id="PF13609">
    <property type="entry name" value="Porin_4"/>
    <property type="match status" value="1"/>
</dbReference>
<keyword evidence="5 10" id="KW-0732">Signal</keyword>
<keyword evidence="2" id="KW-0813">Transport</keyword>
<evidence type="ECO:0000256" key="7">
    <source>
        <dbReference type="ARBA" id="ARBA00023114"/>
    </source>
</evidence>
<dbReference type="EMBL" id="JACI01000001">
    <property type="protein sequence ID" value="OAQ15077.1"/>
    <property type="molecule type" value="Genomic_DNA"/>
</dbReference>
<evidence type="ECO:0000313" key="12">
    <source>
        <dbReference type="EMBL" id="OAQ15077.1"/>
    </source>
</evidence>
<feature type="chain" id="PRO_5008100171" evidence="10">
    <location>
        <begin position="20"/>
        <end position="358"/>
    </location>
</feature>
<dbReference type="GO" id="GO:0015288">
    <property type="term" value="F:porin activity"/>
    <property type="evidence" value="ECO:0007669"/>
    <property type="project" value="UniProtKB-KW"/>
</dbReference>
<evidence type="ECO:0000256" key="10">
    <source>
        <dbReference type="SAM" id="SignalP"/>
    </source>
</evidence>
<feature type="domain" description="Porin" evidence="11">
    <location>
        <begin position="7"/>
        <end position="333"/>
    </location>
</feature>
<gene>
    <name evidence="12" type="ORF">F480_00590</name>
</gene>
<evidence type="ECO:0000256" key="8">
    <source>
        <dbReference type="ARBA" id="ARBA00023136"/>
    </source>
</evidence>